<evidence type="ECO:0000313" key="3">
    <source>
        <dbReference type="Proteomes" id="UP000186698"/>
    </source>
</evidence>
<evidence type="ECO:0000313" key="6">
    <source>
        <dbReference type="RefSeq" id="XP_041428346.1"/>
    </source>
</evidence>
<dbReference type="RefSeq" id="XP_041428344.1">
    <property type="nucleotide sequence ID" value="XM_041572410.1"/>
</dbReference>
<dbReference type="KEGG" id="xla:108698218"/>
<dbReference type="OrthoDB" id="6353782at2759"/>
<keyword evidence="3" id="KW-1185">Reference proteome</keyword>
<evidence type="ECO:0000256" key="2">
    <source>
        <dbReference type="SAM" id="Phobius"/>
    </source>
</evidence>
<organism evidence="3 4">
    <name type="scientific">Xenopus laevis</name>
    <name type="common">African clawed frog</name>
    <dbReference type="NCBI Taxonomy" id="8355"/>
    <lineage>
        <taxon>Eukaryota</taxon>
        <taxon>Metazoa</taxon>
        <taxon>Chordata</taxon>
        <taxon>Craniata</taxon>
        <taxon>Vertebrata</taxon>
        <taxon>Euteleostomi</taxon>
        <taxon>Amphibia</taxon>
        <taxon>Batrachia</taxon>
        <taxon>Anura</taxon>
        <taxon>Pipoidea</taxon>
        <taxon>Pipidae</taxon>
        <taxon>Xenopodinae</taxon>
        <taxon>Xenopus</taxon>
        <taxon>Xenopus</taxon>
    </lineage>
</organism>
<sequence>MEESETEPEKKEKKKKPKSEEDEEEQTEIRGTAGHELITHKNCTTGTIGKSVLLPISYRLNQQFASYTIQWETSDWTILYYRVTNSTTDPQGSPTWENGEVTVFPKYKDRVQFFRLNGSLVLWDLQLNDTASYQVILTTAENITEKQISVTITETTISSDGHNMHSWETLFIFRTVLCFFIAFALVLLIVQCERHSARQADRCCTTSHTQG</sequence>
<keyword evidence="2" id="KW-1133">Transmembrane helix</keyword>
<keyword evidence="2" id="KW-0812">Transmembrane</keyword>
<evidence type="ECO:0000313" key="5">
    <source>
        <dbReference type="RefSeq" id="XP_041428345.1"/>
    </source>
</evidence>
<keyword evidence="2" id="KW-0472">Membrane</keyword>
<dbReference type="RefSeq" id="XP_041428345.1">
    <property type="nucleotide sequence ID" value="XM_041572411.1"/>
</dbReference>
<protein>
    <submittedName>
        <fullName evidence="4 5">Uncharacterized protein LOC108698218 isoform X1</fullName>
    </submittedName>
</protein>
<dbReference type="SUPFAM" id="SSF48726">
    <property type="entry name" value="Immunoglobulin"/>
    <property type="match status" value="1"/>
</dbReference>
<dbReference type="RefSeq" id="XP_041428346.1">
    <property type="nucleotide sequence ID" value="XM_041572412.1"/>
</dbReference>
<feature type="region of interest" description="Disordered" evidence="1">
    <location>
        <begin position="1"/>
        <end position="36"/>
    </location>
</feature>
<name>A0A8J1LH33_XENLA</name>
<dbReference type="GeneID" id="108698218"/>
<evidence type="ECO:0000256" key="1">
    <source>
        <dbReference type="SAM" id="MobiDB-lite"/>
    </source>
</evidence>
<dbReference type="InterPro" id="IPR013783">
    <property type="entry name" value="Ig-like_fold"/>
</dbReference>
<reference evidence="4 5" key="1">
    <citation type="submission" date="2025-04" db="UniProtKB">
        <authorList>
            <consortium name="RefSeq"/>
        </authorList>
    </citation>
    <scope>IDENTIFICATION</scope>
    <source>
        <strain evidence="4 5">J_2021</strain>
        <tissue evidence="4 5">Erythrocytes</tissue>
    </source>
</reference>
<accession>A0A8J1LH33</accession>
<feature type="transmembrane region" description="Helical" evidence="2">
    <location>
        <begin position="171"/>
        <end position="190"/>
    </location>
</feature>
<proteinExistence type="predicted"/>
<evidence type="ECO:0000313" key="4">
    <source>
        <dbReference type="RefSeq" id="XP_041428344.1"/>
    </source>
</evidence>
<dbReference type="Gene3D" id="2.60.40.10">
    <property type="entry name" value="Immunoglobulins"/>
    <property type="match status" value="1"/>
</dbReference>
<dbReference type="InterPro" id="IPR036179">
    <property type="entry name" value="Ig-like_dom_sf"/>
</dbReference>
<gene>
    <name evidence="4 5 6 7" type="primary">LOC108698218</name>
</gene>
<evidence type="ECO:0000313" key="7">
    <source>
        <dbReference type="RefSeq" id="XP_041428347.1"/>
    </source>
</evidence>
<dbReference type="RefSeq" id="XP_041428347.1">
    <property type="nucleotide sequence ID" value="XM_041572413.1"/>
</dbReference>
<dbReference type="Proteomes" id="UP000186698">
    <property type="component" value="Chromosome 8L"/>
</dbReference>
<dbReference type="AlphaFoldDB" id="A0A8J1LH33"/>